<dbReference type="PROSITE" id="PS50975">
    <property type="entry name" value="ATP_GRASP"/>
    <property type="match status" value="1"/>
</dbReference>
<dbReference type="Pfam" id="PF14398">
    <property type="entry name" value="ATPgrasp_YheCD"/>
    <property type="match status" value="1"/>
</dbReference>
<gene>
    <name evidence="3" type="ORF">SAMN05421852_101381</name>
</gene>
<organism evidence="3 4">
    <name type="scientific">Thermoflavimicrobium dichotomicum</name>
    <dbReference type="NCBI Taxonomy" id="46223"/>
    <lineage>
        <taxon>Bacteria</taxon>
        <taxon>Bacillati</taxon>
        <taxon>Bacillota</taxon>
        <taxon>Bacilli</taxon>
        <taxon>Bacillales</taxon>
        <taxon>Thermoactinomycetaceae</taxon>
        <taxon>Thermoflavimicrobium</taxon>
    </lineage>
</organism>
<dbReference type="AlphaFoldDB" id="A0A1I3K9R7"/>
<feature type="domain" description="ATP-grasp" evidence="2">
    <location>
        <begin position="21"/>
        <end position="247"/>
    </location>
</feature>
<proteinExistence type="predicted"/>
<dbReference type="GO" id="GO:0046872">
    <property type="term" value="F:metal ion binding"/>
    <property type="evidence" value="ECO:0007669"/>
    <property type="project" value="InterPro"/>
</dbReference>
<evidence type="ECO:0000313" key="3">
    <source>
        <dbReference type="EMBL" id="SFI69124.1"/>
    </source>
</evidence>
<dbReference type="STRING" id="46223.SAMN05421852_101381"/>
<dbReference type="EMBL" id="FORR01000001">
    <property type="protein sequence ID" value="SFI69124.1"/>
    <property type="molecule type" value="Genomic_DNA"/>
</dbReference>
<protein>
    <submittedName>
        <fullName evidence="3">YheC/D like ATP-grasp</fullName>
    </submittedName>
</protein>
<keyword evidence="1" id="KW-0547">Nucleotide-binding</keyword>
<dbReference type="Proteomes" id="UP000199545">
    <property type="component" value="Unassembled WGS sequence"/>
</dbReference>
<keyword evidence="4" id="KW-1185">Reference proteome</keyword>
<name>A0A1I3K9R7_9BACL</name>
<evidence type="ECO:0000313" key="4">
    <source>
        <dbReference type="Proteomes" id="UP000199545"/>
    </source>
</evidence>
<dbReference type="RefSeq" id="WP_175482239.1">
    <property type="nucleotide sequence ID" value="NZ_FORR01000001.1"/>
</dbReference>
<accession>A0A1I3K9R7</accession>
<dbReference type="Gene3D" id="3.30.470.20">
    <property type="entry name" value="ATP-grasp fold, B domain"/>
    <property type="match status" value="1"/>
</dbReference>
<dbReference type="GO" id="GO:0005524">
    <property type="term" value="F:ATP binding"/>
    <property type="evidence" value="ECO:0007669"/>
    <property type="project" value="UniProtKB-UniRule"/>
</dbReference>
<keyword evidence="1" id="KW-0067">ATP-binding</keyword>
<reference evidence="3 4" key="1">
    <citation type="submission" date="2016-10" db="EMBL/GenBank/DDBJ databases">
        <authorList>
            <person name="de Groot N.N."/>
        </authorList>
    </citation>
    <scope>NUCLEOTIDE SEQUENCE [LARGE SCALE GENOMIC DNA]</scope>
    <source>
        <strain evidence="3 4">DSM 44778</strain>
    </source>
</reference>
<evidence type="ECO:0000259" key="2">
    <source>
        <dbReference type="PROSITE" id="PS50975"/>
    </source>
</evidence>
<dbReference type="InterPro" id="IPR011761">
    <property type="entry name" value="ATP-grasp"/>
</dbReference>
<evidence type="ECO:0000256" key="1">
    <source>
        <dbReference type="PROSITE-ProRule" id="PRU00409"/>
    </source>
</evidence>
<dbReference type="SUPFAM" id="SSF56059">
    <property type="entry name" value="Glutathione synthetase ATP-binding domain-like"/>
    <property type="match status" value="1"/>
</dbReference>
<sequence>MEIRRYQQIASKALKTMVLLKHGQVRAYLPETKWFNRETLFYMLEKYASVYIKPDKGGGGAGIIRVRKWNEKSYECCSPYGCSIVASSQLFKWIEQRFLPKKRYIVQQGISLATVHGRPFDLRIFLQKPENEWKVTGIVAKIAAPGKIVTNYCKGGTPCNAVQALLSITKNNYGKTKGHLKEISFLSKRVAKILNNKFIGLKELGIDAGIDQQGKLWIFEVNTRPQFKMFSKLPDLGMYRQIIKNHRKII</sequence>
<dbReference type="InterPro" id="IPR026838">
    <property type="entry name" value="YheC/D"/>
</dbReference>